<gene>
    <name evidence="1" type="ORF">D7Z94_16320</name>
</gene>
<name>A0A3B0C809_9FLAO</name>
<dbReference type="Pfam" id="PF19459">
    <property type="entry name" value="DUF5996"/>
    <property type="match status" value="1"/>
</dbReference>
<protein>
    <recommendedName>
        <fullName evidence="3">Ava_C0101 and related proteins</fullName>
    </recommendedName>
</protein>
<dbReference type="Proteomes" id="UP000276603">
    <property type="component" value="Unassembled WGS sequence"/>
</dbReference>
<dbReference type="InterPro" id="IPR046038">
    <property type="entry name" value="DUF5996"/>
</dbReference>
<accession>A0A3B0C809</accession>
<evidence type="ECO:0000313" key="2">
    <source>
        <dbReference type="Proteomes" id="UP000276603"/>
    </source>
</evidence>
<dbReference type="RefSeq" id="WP_120712645.1">
    <property type="nucleotide sequence ID" value="NZ_RBCJ01000003.1"/>
</dbReference>
<sequence length="309" mass="36083">MKNGIALPDLPFEEWKETRLTVHLILQIIGKTRLKLTTRKNHWWYITLYVTSRGFGTHSIPVNNGLDTLEIDFNIVEKSVVLAHSSYEPIHISLLPNPTIAEFYGHFMNALASFDLHPKFIEKPLDLGIETRFDAIKEYHHYDWKYIQTFWKLMRWNNAVFQEFSGRFYGKTCPVHIYWHHMDLTVTRVSDKKLPPMDKSARILERDTYSHEQISFGFWAGDDNMPEPMYYAYTYPSPEGLDEETLLPDAAKWVESNGSPMALLRYETVRNSENPRTMVLDFLESAYQAGAKRAKWNIAELTVPSLEDI</sequence>
<dbReference type="AlphaFoldDB" id="A0A3B0C809"/>
<keyword evidence="2" id="KW-1185">Reference proteome</keyword>
<organism evidence="1 2">
    <name type="scientific">Ulvibacterium marinum</name>
    <dbReference type="NCBI Taxonomy" id="2419782"/>
    <lineage>
        <taxon>Bacteria</taxon>
        <taxon>Pseudomonadati</taxon>
        <taxon>Bacteroidota</taxon>
        <taxon>Flavobacteriia</taxon>
        <taxon>Flavobacteriales</taxon>
        <taxon>Flavobacteriaceae</taxon>
        <taxon>Ulvibacterium</taxon>
    </lineage>
</organism>
<dbReference type="EMBL" id="RBCJ01000003">
    <property type="protein sequence ID" value="RKN79837.1"/>
    <property type="molecule type" value="Genomic_DNA"/>
</dbReference>
<evidence type="ECO:0008006" key="3">
    <source>
        <dbReference type="Google" id="ProtNLM"/>
    </source>
</evidence>
<comment type="caution">
    <text evidence="1">The sequence shown here is derived from an EMBL/GenBank/DDBJ whole genome shotgun (WGS) entry which is preliminary data.</text>
</comment>
<dbReference type="OrthoDB" id="9800945at2"/>
<evidence type="ECO:0000313" key="1">
    <source>
        <dbReference type="EMBL" id="RKN79837.1"/>
    </source>
</evidence>
<reference evidence="1 2" key="1">
    <citation type="submission" date="2018-10" db="EMBL/GenBank/DDBJ databases">
        <title>Ulvibacterium marinum gen. nov., sp. nov., a novel marine bacterium of the family Flavobacteriaceae, isolated from a culture of the green alga Ulva prolifera.</title>
        <authorList>
            <person name="Zhang Z."/>
        </authorList>
    </citation>
    <scope>NUCLEOTIDE SEQUENCE [LARGE SCALE GENOMIC DNA]</scope>
    <source>
        <strain evidence="1 2">CCMM003</strain>
    </source>
</reference>
<proteinExistence type="predicted"/>